<dbReference type="EMBL" id="VSRR010000746">
    <property type="protein sequence ID" value="MPC19174.1"/>
    <property type="molecule type" value="Genomic_DNA"/>
</dbReference>
<feature type="region of interest" description="Disordered" evidence="1">
    <location>
        <begin position="1"/>
        <end position="20"/>
    </location>
</feature>
<name>A0A5B7DD31_PORTR</name>
<evidence type="ECO:0000256" key="1">
    <source>
        <dbReference type="SAM" id="MobiDB-lite"/>
    </source>
</evidence>
<sequence>MWQFSSGSSSEGHVRRVTPSHCGDGDAGNFKAPKTLLKRAYWEEMLCGTTDQQVGNSWSSSLLCKSAGCHKQNTAQNHVTIPGLDLSDTLPLCQAMSLACLKEVPNNTHNWNINREAAHIHLFIMMMLLVHYIAENTLFEMDIAETGRSGGTERLGSGVVLLMPTVYSPVQR</sequence>
<keyword evidence="3" id="KW-1185">Reference proteome</keyword>
<comment type="caution">
    <text evidence="2">The sequence shown here is derived from an EMBL/GenBank/DDBJ whole genome shotgun (WGS) entry which is preliminary data.</text>
</comment>
<dbReference type="AlphaFoldDB" id="A0A5B7DD31"/>
<gene>
    <name evidence="2" type="ORF">E2C01_012083</name>
</gene>
<proteinExistence type="predicted"/>
<dbReference type="Proteomes" id="UP000324222">
    <property type="component" value="Unassembled WGS sequence"/>
</dbReference>
<organism evidence="2 3">
    <name type="scientific">Portunus trituberculatus</name>
    <name type="common">Swimming crab</name>
    <name type="synonym">Neptunus trituberculatus</name>
    <dbReference type="NCBI Taxonomy" id="210409"/>
    <lineage>
        <taxon>Eukaryota</taxon>
        <taxon>Metazoa</taxon>
        <taxon>Ecdysozoa</taxon>
        <taxon>Arthropoda</taxon>
        <taxon>Crustacea</taxon>
        <taxon>Multicrustacea</taxon>
        <taxon>Malacostraca</taxon>
        <taxon>Eumalacostraca</taxon>
        <taxon>Eucarida</taxon>
        <taxon>Decapoda</taxon>
        <taxon>Pleocyemata</taxon>
        <taxon>Brachyura</taxon>
        <taxon>Eubrachyura</taxon>
        <taxon>Portunoidea</taxon>
        <taxon>Portunidae</taxon>
        <taxon>Portuninae</taxon>
        <taxon>Portunus</taxon>
    </lineage>
</organism>
<feature type="compositionally biased region" description="Polar residues" evidence="1">
    <location>
        <begin position="1"/>
        <end position="11"/>
    </location>
</feature>
<reference evidence="2 3" key="1">
    <citation type="submission" date="2019-05" db="EMBL/GenBank/DDBJ databases">
        <title>Another draft genome of Portunus trituberculatus and its Hox gene families provides insights of decapod evolution.</title>
        <authorList>
            <person name="Jeong J.-H."/>
            <person name="Song I."/>
            <person name="Kim S."/>
            <person name="Choi T."/>
            <person name="Kim D."/>
            <person name="Ryu S."/>
            <person name="Kim W."/>
        </authorList>
    </citation>
    <scope>NUCLEOTIDE SEQUENCE [LARGE SCALE GENOMIC DNA]</scope>
    <source>
        <tissue evidence="2">Muscle</tissue>
    </source>
</reference>
<evidence type="ECO:0000313" key="2">
    <source>
        <dbReference type="EMBL" id="MPC19174.1"/>
    </source>
</evidence>
<accession>A0A5B7DD31</accession>
<protein>
    <submittedName>
        <fullName evidence="2">Uncharacterized protein</fullName>
    </submittedName>
</protein>
<evidence type="ECO:0000313" key="3">
    <source>
        <dbReference type="Proteomes" id="UP000324222"/>
    </source>
</evidence>